<evidence type="ECO:0000313" key="2">
    <source>
        <dbReference type="EMBL" id="OGB90270.1"/>
    </source>
</evidence>
<comment type="caution">
    <text evidence="2">The sequence shown here is derived from an EMBL/GenBank/DDBJ whole genome shotgun (WGS) entry which is preliminary data.</text>
</comment>
<name>A0A1F4Q314_UNCSA</name>
<dbReference type="Proteomes" id="UP000178724">
    <property type="component" value="Unassembled WGS sequence"/>
</dbReference>
<dbReference type="AlphaFoldDB" id="A0A1F4Q314"/>
<feature type="compositionally biased region" description="Polar residues" evidence="1">
    <location>
        <begin position="24"/>
        <end position="38"/>
    </location>
</feature>
<feature type="region of interest" description="Disordered" evidence="1">
    <location>
        <begin position="86"/>
        <end position="112"/>
    </location>
</feature>
<evidence type="ECO:0000256" key="1">
    <source>
        <dbReference type="SAM" id="MobiDB-lite"/>
    </source>
</evidence>
<protein>
    <submittedName>
        <fullName evidence="2">Uncharacterized protein</fullName>
    </submittedName>
</protein>
<proteinExistence type="predicted"/>
<evidence type="ECO:0000313" key="3">
    <source>
        <dbReference type="Proteomes" id="UP000178724"/>
    </source>
</evidence>
<reference evidence="2 3" key="1">
    <citation type="journal article" date="2016" name="Nat. Commun.">
        <title>Thousands of microbial genomes shed light on interconnected biogeochemical processes in an aquifer system.</title>
        <authorList>
            <person name="Anantharaman K."/>
            <person name="Brown C.T."/>
            <person name="Hug L.A."/>
            <person name="Sharon I."/>
            <person name="Castelle C.J."/>
            <person name="Probst A.J."/>
            <person name="Thomas B.C."/>
            <person name="Singh A."/>
            <person name="Wilkins M.J."/>
            <person name="Karaoz U."/>
            <person name="Brodie E.L."/>
            <person name="Williams K.H."/>
            <person name="Hubbard S.S."/>
            <person name="Banfield J.F."/>
        </authorList>
    </citation>
    <scope>NUCLEOTIDE SEQUENCE [LARGE SCALE GENOMIC DNA]</scope>
</reference>
<dbReference type="EMBL" id="METM01000013">
    <property type="protein sequence ID" value="OGB90270.1"/>
    <property type="molecule type" value="Genomic_DNA"/>
</dbReference>
<feature type="compositionally biased region" description="Basic and acidic residues" evidence="1">
    <location>
        <begin position="103"/>
        <end position="112"/>
    </location>
</feature>
<accession>A0A1F4Q314</accession>
<sequence length="112" mass="12326">MADFFDGYSNIESLTARINALRQAQESGATAPAASSQPLDPDTFILETQKNFNQMLNSLVTPIDRENSSGSADPFSFLTNSTQTSLLQQIEDLKKAQNTPPKKSNDSERKEN</sequence>
<gene>
    <name evidence="2" type="ORF">A2625_02995</name>
</gene>
<feature type="region of interest" description="Disordered" evidence="1">
    <location>
        <begin position="24"/>
        <end position="43"/>
    </location>
</feature>
<organism evidence="2 3">
    <name type="scientific">candidate division WOR-1 bacterium RIFCSPHIGHO2_01_FULL_53_15</name>
    <dbReference type="NCBI Taxonomy" id="1802564"/>
    <lineage>
        <taxon>Bacteria</taxon>
        <taxon>Bacillati</taxon>
        <taxon>Saganbacteria</taxon>
    </lineage>
</organism>